<evidence type="ECO:0000256" key="5">
    <source>
        <dbReference type="ARBA" id="ARBA00022989"/>
    </source>
</evidence>
<comment type="caution">
    <text evidence="14">The sequence shown here is derived from an EMBL/GenBank/DDBJ whole genome shotgun (WGS) entry which is preliminary data.</text>
</comment>
<dbReference type="InterPro" id="IPR000276">
    <property type="entry name" value="GPCR_Rhodpsn"/>
</dbReference>
<keyword evidence="15" id="KW-1185">Reference proteome</keyword>
<evidence type="ECO:0000256" key="7">
    <source>
        <dbReference type="ARBA" id="ARBA00023136"/>
    </source>
</evidence>
<keyword evidence="5 12" id="KW-1133">Transmembrane helix</keyword>
<dbReference type="InterPro" id="IPR017452">
    <property type="entry name" value="GPCR_Rhodpsn_7TM"/>
</dbReference>
<dbReference type="AlphaFoldDB" id="A0A498NNU0"/>
<evidence type="ECO:0000313" key="15">
    <source>
        <dbReference type="Proteomes" id="UP000290572"/>
    </source>
</evidence>
<evidence type="ECO:0000313" key="14">
    <source>
        <dbReference type="EMBL" id="RXN33605.1"/>
    </source>
</evidence>
<dbReference type="GO" id="GO:0007200">
    <property type="term" value="P:phospholipase C-activating G protein-coupled receptor signaling pathway"/>
    <property type="evidence" value="ECO:0007669"/>
    <property type="project" value="TreeGrafter"/>
</dbReference>
<dbReference type="GO" id="GO:0006954">
    <property type="term" value="P:inflammatory response"/>
    <property type="evidence" value="ECO:0007669"/>
    <property type="project" value="TreeGrafter"/>
</dbReference>
<feature type="transmembrane region" description="Helical" evidence="12">
    <location>
        <begin position="302"/>
        <end position="321"/>
    </location>
</feature>
<keyword evidence="8 14" id="KW-0675">Receptor</keyword>
<feature type="transmembrane region" description="Helical" evidence="12">
    <location>
        <begin position="165"/>
        <end position="187"/>
    </location>
</feature>
<feature type="transmembrane region" description="Helical" evidence="12">
    <location>
        <begin position="131"/>
        <end position="153"/>
    </location>
</feature>
<dbReference type="PROSITE" id="PS50262">
    <property type="entry name" value="G_PROTEIN_RECEP_F1_2"/>
    <property type="match status" value="1"/>
</dbReference>
<comment type="subcellular location">
    <subcellularLocation>
        <location evidence="1">Cell membrane</location>
        <topology evidence="1">Multi-pass membrane protein</topology>
    </subcellularLocation>
</comment>
<name>A0A498NNU0_LABRO</name>
<dbReference type="Gene3D" id="1.20.1070.10">
    <property type="entry name" value="Rhodopsin 7-helix transmembrane proteins"/>
    <property type="match status" value="1"/>
</dbReference>
<evidence type="ECO:0000256" key="8">
    <source>
        <dbReference type="ARBA" id="ARBA00023170"/>
    </source>
</evidence>
<dbReference type="FunFam" id="1.20.1070.10:FF:000109">
    <property type="entry name" value="Leukotriene B4 receptor"/>
    <property type="match status" value="1"/>
</dbReference>
<keyword evidence="7 12" id="KW-0472">Membrane</keyword>
<evidence type="ECO:0000256" key="11">
    <source>
        <dbReference type="ARBA" id="ARBA00025736"/>
    </source>
</evidence>
<organism evidence="14 15">
    <name type="scientific">Labeo rohita</name>
    <name type="common">Indian major carp</name>
    <name type="synonym">Cyprinus rohita</name>
    <dbReference type="NCBI Taxonomy" id="84645"/>
    <lineage>
        <taxon>Eukaryota</taxon>
        <taxon>Metazoa</taxon>
        <taxon>Chordata</taxon>
        <taxon>Craniata</taxon>
        <taxon>Vertebrata</taxon>
        <taxon>Euteleostomi</taxon>
        <taxon>Actinopterygii</taxon>
        <taxon>Neopterygii</taxon>
        <taxon>Teleostei</taxon>
        <taxon>Ostariophysi</taxon>
        <taxon>Cypriniformes</taxon>
        <taxon>Cyprinidae</taxon>
        <taxon>Labeoninae</taxon>
        <taxon>Labeonini</taxon>
        <taxon>Labeo</taxon>
    </lineage>
</organism>
<keyword evidence="2" id="KW-1003">Cell membrane</keyword>
<dbReference type="GO" id="GO:0005886">
    <property type="term" value="C:plasma membrane"/>
    <property type="evidence" value="ECO:0007669"/>
    <property type="project" value="UniProtKB-SubCell"/>
</dbReference>
<dbReference type="GO" id="GO:0004875">
    <property type="term" value="F:complement receptor activity"/>
    <property type="evidence" value="ECO:0007669"/>
    <property type="project" value="TreeGrafter"/>
</dbReference>
<evidence type="ECO:0000256" key="9">
    <source>
        <dbReference type="ARBA" id="ARBA00023180"/>
    </source>
</evidence>
<dbReference type="GO" id="GO:0007204">
    <property type="term" value="P:positive regulation of cytosolic calcium ion concentration"/>
    <property type="evidence" value="ECO:0007669"/>
    <property type="project" value="TreeGrafter"/>
</dbReference>
<dbReference type="GO" id="GO:0004974">
    <property type="term" value="F:leukotriene receptor activity"/>
    <property type="evidence" value="ECO:0007669"/>
    <property type="project" value="InterPro"/>
</dbReference>
<dbReference type="Proteomes" id="UP000290572">
    <property type="component" value="Unassembled WGS sequence"/>
</dbReference>
<sequence length="359" mass="40779">MWVCVEVLNCVINSNAHSILHSPCMLQPAVFGNTSFNMTDSPKDEINISFTFGALILSIVFLLGVPGNLFIIWSILARARKRSVTTLLILNLAFADGFLMCLTIFFIIYLAKQSWIFGSAMCKLLFYLCNTNMYASIMIITLMSLHRLVAVMWPTYLTACTRRRMVLLVLGGLWIVVFLLALPAVIFRENRTLNGTHRNVCTTYHENSKHAVFQYTLETVVGFLVPYMIIVSSYVCILRRLRQTKFKRRIRSENLIQAIIVTFCVFWLPYHCINIVQVVAALTTKESLKEQLKNFLHFSRPVTSALAFISSCANPVLYTFAGRSYIKADGLAFMARLFEGTVLDYGARINSQNTNVIRL</sequence>
<evidence type="ECO:0000256" key="12">
    <source>
        <dbReference type="SAM" id="Phobius"/>
    </source>
</evidence>
<keyword evidence="9" id="KW-0325">Glycoprotein</keyword>
<feature type="transmembrane region" description="Helical" evidence="12">
    <location>
        <begin position="48"/>
        <end position="76"/>
    </location>
</feature>
<feature type="domain" description="G-protein coupled receptors family 1 profile" evidence="13">
    <location>
        <begin position="67"/>
        <end position="318"/>
    </location>
</feature>
<dbReference type="PRINTS" id="PR00237">
    <property type="entry name" value="GPCRRHODOPSN"/>
</dbReference>
<dbReference type="PRINTS" id="PR01476">
    <property type="entry name" value="LTBRECEPTOR"/>
</dbReference>
<evidence type="ECO:0000256" key="3">
    <source>
        <dbReference type="ARBA" id="ARBA00022553"/>
    </source>
</evidence>
<feature type="transmembrane region" description="Helical" evidence="12">
    <location>
        <begin position="212"/>
        <end position="237"/>
    </location>
</feature>
<dbReference type="InterPro" id="IPR003981">
    <property type="entry name" value="Leukotriene_B4_rcpt"/>
</dbReference>
<dbReference type="PANTHER" id="PTHR24225:SF72">
    <property type="entry name" value="G-PROTEIN COUPLED RECEPTORS FAMILY 1 PROFILE DOMAIN-CONTAINING PROTEIN-RELATED"/>
    <property type="match status" value="1"/>
</dbReference>
<proteinExistence type="inferred from homology"/>
<dbReference type="STRING" id="84645.A0A498NNU0"/>
<dbReference type="SUPFAM" id="SSF81321">
    <property type="entry name" value="Family A G protein-coupled receptor-like"/>
    <property type="match status" value="1"/>
</dbReference>
<comment type="similarity">
    <text evidence="11">Belongs to the chemokine-like receptor (CMKLR) family.</text>
</comment>
<dbReference type="PANTHER" id="PTHR24225">
    <property type="entry name" value="CHEMOTACTIC RECEPTOR"/>
    <property type="match status" value="1"/>
</dbReference>
<feature type="transmembrane region" description="Helical" evidence="12">
    <location>
        <begin position="88"/>
        <end position="111"/>
    </location>
</feature>
<evidence type="ECO:0000256" key="6">
    <source>
        <dbReference type="ARBA" id="ARBA00023040"/>
    </source>
</evidence>
<evidence type="ECO:0000256" key="4">
    <source>
        <dbReference type="ARBA" id="ARBA00022692"/>
    </source>
</evidence>
<evidence type="ECO:0000256" key="2">
    <source>
        <dbReference type="ARBA" id="ARBA00022475"/>
    </source>
</evidence>
<protein>
    <submittedName>
        <fullName evidence="14">Leukotriene B4 receptor 1-like protein</fullName>
    </submittedName>
</protein>
<dbReference type="EMBL" id="QBIY01011256">
    <property type="protein sequence ID" value="RXN33605.1"/>
    <property type="molecule type" value="Genomic_DNA"/>
</dbReference>
<accession>A0A498NNU0</accession>
<evidence type="ECO:0000256" key="1">
    <source>
        <dbReference type="ARBA" id="ARBA00004651"/>
    </source>
</evidence>
<keyword evidence="4 12" id="KW-0812">Transmembrane</keyword>
<feature type="transmembrane region" description="Helical" evidence="12">
    <location>
        <begin position="258"/>
        <end position="282"/>
    </location>
</feature>
<keyword evidence="3" id="KW-0597">Phosphoprotein</keyword>
<keyword evidence="6" id="KW-0297">G-protein coupled receptor</keyword>
<evidence type="ECO:0000259" key="13">
    <source>
        <dbReference type="PROSITE" id="PS50262"/>
    </source>
</evidence>
<gene>
    <name evidence="14" type="ORF">ROHU_015459</name>
</gene>
<dbReference type="Pfam" id="PF00001">
    <property type="entry name" value="7tm_1"/>
    <property type="match status" value="1"/>
</dbReference>
<dbReference type="InterPro" id="IPR000826">
    <property type="entry name" value="Formyl_rcpt-rel"/>
</dbReference>
<evidence type="ECO:0000256" key="10">
    <source>
        <dbReference type="ARBA" id="ARBA00023224"/>
    </source>
</evidence>
<keyword evidence="10" id="KW-0807">Transducer</keyword>
<reference evidence="14 15" key="1">
    <citation type="submission" date="2018-03" db="EMBL/GenBank/DDBJ databases">
        <title>Draft genome sequence of Rohu Carp (Labeo rohita).</title>
        <authorList>
            <person name="Das P."/>
            <person name="Kushwaha B."/>
            <person name="Joshi C.G."/>
            <person name="Kumar D."/>
            <person name="Nagpure N.S."/>
            <person name="Sahoo L."/>
            <person name="Das S.P."/>
            <person name="Bit A."/>
            <person name="Patnaik S."/>
            <person name="Meher P.K."/>
            <person name="Jayasankar P."/>
            <person name="Koringa P.G."/>
            <person name="Patel N.V."/>
            <person name="Hinsu A.T."/>
            <person name="Kumar R."/>
            <person name="Pandey M."/>
            <person name="Agarwal S."/>
            <person name="Srivastava S."/>
            <person name="Singh M."/>
            <person name="Iquebal M.A."/>
            <person name="Jaiswal S."/>
            <person name="Angadi U.B."/>
            <person name="Kumar N."/>
            <person name="Raza M."/>
            <person name="Shah T.M."/>
            <person name="Rai A."/>
            <person name="Jena J.K."/>
        </authorList>
    </citation>
    <scope>NUCLEOTIDE SEQUENCE [LARGE SCALE GENOMIC DNA]</scope>
    <source>
        <strain evidence="14">DASCIFA01</strain>
        <tissue evidence="14">Testis</tissue>
    </source>
</reference>